<dbReference type="AlphaFoldDB" id="A0A2U1SY98"/>
<evidence type="ECO:0000313" key="2">
    <source>
        <dbReference type="Proteomes" id="UP000244978"/>
    </source>
</evidence>
<gene>
    <name evidence="1" type="ORF">DF220_01210</name>
</gene>
<proteinExistence type="predicted"/>
<protein>
    <submittedName>
        <fullName evidence="1">Uncharacterized protein</fullName>
    </submittedName>
</protein>
<evidence type="ECO:0000313" key="1">
    <source>
        <dbReference type="EMBL" id="PWB96605.1"/>
    </source>
</evidence>
<accession>A0A2U1SY98</accession>
<dbReference type="EMBL" id="QEEX01000001">
    <property type="protein sequence ID" value="PWB96605.1"/>
    <property type="molecule type" value="Genomic_DNA"/>
</dbReference>
<comment type="caution">
    <text evidence="1">The sequence shown here is derived from an EMBL/GenBank/DDBJ whole genome shotgun (WGS) entry which is preliminary data.</text>
</comment>
<reference evidence="2" key="1">
    <citation type="submission" date="2018-04" db="EMBL/GenBank/DDBJ databases">
        <authorList>
            <person name="Liu S."/>
            <person name="Wang Z."/>
            <person name="Li J."/>
        </authorList>
    </citation>
    <scope>NUCLEOTIDE SEQUENCE [LARGE SCALE GENOMIC DNA]</scope>
    <source>
        <strain evidence="2">S1194</strain>
    </source>
</reference>
<keyword evidence="2" id="KW-1185">Reference proteome</keyword>
<sequence>MIFATEILILLGAGLLTYGKPGRTLHHYPSFALIRRGAPRWWKGLGASAILVGSAVLGLEGVLRPALEDRGSNSILHSQAEIAAAIDTWVWTTYLAVALVLAWNLIATRLPPQVLSPGWRQQLMENQERKAARLGE</sequence>
<dbReference type="Proteomes" id="UP000244978">
    <property type="component" value="Unassembled WGS sequence"/>
</dbReference>
<organism evidence="1 2">
    <name type="scientific">Homoserinimonas hongtaonis</name>
    <dbReference type="NCBI Taxonomy" id="2079791"/>
    <lineage>
        <taxon>Bacteria</taxon>
        <taxon>Bacillati</taxon>
        <taxon>Actinomycetota</taxon>
        <taxon>Actinomycetes</taxon>
        <taxon>Micrococcales</taxon>
        <taxon>Microbacteriaceae</taxon>
        <taxon>Homoserinimonas</taxon>
    </lineage>
</organism>
<name>A0A2U1SY98_9MICO</name>